<dbReference type="Gene3D" id="1.10.10.800">
    <property type="match status" value="1"/>
</dbReference>
<feature type="domain" description="Xaa-Pro dipeptidyl-peptidase-like" evidence="1">
    <location>
        <begin position="15"/>
        <end position="159"/>
    </location>
</feature>
<dbReference type="PANTHER" id="PTHR47751:SF1">
    <property type="entry name" value="SUPERFAMILY HYDROLASE, PUTATIVE (AFU_ORTHOLOGUE AFUA_2G16580)-RELATED"/>
    <property type="match status" value="1"/>
</dbReference>
<dbReference type="PANTHER" id="PTHR47751">
    <property type="entry name" value="SUPERFAMILY HYDROLASE, PUTATIVE (AFU_ORTHOLOGUE AFUA_2G16580)-RELATED"/>
    <property type="match status" value="1"/>
</dbReference>
<dbReference type="AlphaFoldDB" id="A0A4Y6UKL4"/>
<dbReference type="InterPro" id="IPR051411">
    <property type="entry name" value="Polyketide_trans_af380"/>
</dbReference>
<sequence length="325" mass="35928">MKSVQIQNSDMPWSIAANILFPPGFDESRTYPTIVSVHPFGSCKEQTSGNVYGNALAKEGFVVITYDASYQGESGGAPRWIESPSQRVEDISHVIDYAVTLSYVDADRIGVIGVCAGGGYVINAALTEKRIKAVAAITPINLGRLFREGFSEFNPLGTLEAMSTQRTKEARGEELQVNELLPQNIETARTNGLTDRDVLEATDYYKTPRGQKPGGWTRMLFSHAQKILSWDAFAFAETLLTQPVMVVVGEKIGAFGAYRDGIEVYSRATTSKDRQIVSLENSSHYDLYDKPEAVELALNKIFPFFKMHLGKNASIQNESDYTNIK</sequence>
<dbReference type="SUPFAM" id="SSF53474">
    <property type="entry name" value="alpha/beta-Hydrolases"/>
    <property type="match status" value="1"/>
</dbReference>
<organism evidence="2 3">
    <name type="scientific">Swingsia samuiensis</name>
    <dbReference type="NCBI Taxonomy" id="1293412"/>
    <lineage>
        <taxon>Bacteria</taxon>
        <taxon>Pseudomonadati</taxon>
        <taxon>Pseudomonadota</taxon>
        <taxon>Alphaproteobacteria</taxon>
        <taxon>Acetobacterales</taxon>
        <taxon>Acetobacteraceae</taxon>
        <taxon>Swingsia</taxon>
    </lineage>
</organism>
<evidence type="ECO:0000259" key="1">
    <source>
        <dbReference type="Pfam" id="PF02129"/>
    </source>
</evidence>
<gene>
    <name evidence="2" type="ORF">E3D00_06120</name>
</gene>
<keyword evidence="3" id="KW-1185">Reference proteome</keyword>
<dbReference type="Gene3D" id="3.40.50.1820">
    <property type="entry name" value="alpha/beta hydrolase"/>
    <property type="match status" value="1"/>
</dbReference>
<reference evidence="2 3" key="1">
    <citation type="submission" date="2019-03" db="EMBL/GenBank/DDBJ databases">
        <title>The complete genome sequence of Swingsia samuiensis NBRC107927(T).</title>
        <authorList>
            <person name="Chua K.-O."/>
            <person name="Chan K.-G."/>
            <person name="See-Too W.-S."/>
        </authorList>
    </citation>
    <scope>NUCLEOTIDE SEQUENCE [LARGE SCALE GENOMIC DNA]</scope>
    <source>
        <strain evidence="2 3">AH83</strain>
    </source>
</reference>
<keyword evidence="2" id="KW-0378">Hydrolase</keyword>
<dbReference type="KEGG" id="ssam:E3D00_06120"/>
<accession>A0A4Y6UKL4</accession>
<dbReference type="GO" id="GO:0016787">
    <property type="term" value="F:hydrolase activity"/>
    <property type="evidence" value="ECO:0007669"/>
    <property type="project" value="UniProtKB-KW"/>
</dbReference>
<protein>
    <submittedName>
        <fullName evidence="2">Alpha/beta hydrolase</fullName>
    </submittedName>
</protein>
<dbReference type="OrthoDB" id="9805123at2"/>
<evidence type="ECO:0000313" key="2">
    <source>
        <dbReference type="EMBL" id="QDH17188.1"/>
    </source>
</evidence>
<name>A0A4Y6UKL4_9PROT</name>
<evidence type="ECO:0000313" key="3">
    <source>
        <dbReference type="Proteomes" id="UP000316313"/>
    </source>
</evidence>
<dbReference type="EMBL" id="CP038141">
    <property type="protein sequence ID" value="QDH17188.1"/>
    <property type="molecule type" value="Genomic_DNA"/>
</dbReference>
<dbReference type="Proteomes" id="UP000316313">
    <property type="component" value="Chromosome"/>
</dbReference>
<proteinExistence type="predicted"/>
<dbReference type="RefSeq" id="WP_141460891.1">
    <property type="nucleotide sequence ID" value="NZ_CP038141.1"/>
</dbReference>
<dbReference type="Pfam" id="PF02129">
    <property type="entry name" value="Peptidase_S15"/>
    <property type="match status" value="1"/>
</dbReference>
<dbReference type="InterPro" id="IPR029058">
    <property type="entry name" value="AB_hydrolase_fold"/>
</dbReference>
<dbReference type="InterPro" id="IPR000383">
    <property type="entry name" value="Xaa-Pro-like_dom"/>
</dbReference>